<keyword evidence="7" id="KW-0573">Peptidoglycan synthesis</keyword>
<keyword evidence="6" id="KW-0133">Cell shape</keyword>
<keyword evidence="16" id="KW-1185">Reference proteome</keyword>
<keyword evidence="8 12" id="KW-1133">Transmembrane helix</keyword>
<evidence type="ECO:0000256" key="3">
    <source>
        <dbReference type="ARBA" id="ARBA00007171"/>
    </source>
</evidence>
<evidence type="ECO:0000256" key="7">
    <source>
        <dbReference type="ARBA" id="ARBA00022984"/>
    </source>
</evidence>
<evidence type="ECO:0000256" key="9">
    <source>
        <dbReference type="ARBA" id="ARBA00023136"/>
    </source>
</evidence>
<evidence type="ECO:0000313" key="16">
    <source>
        <dbReference type="Proteomes" id="UP000186058"/>
    </source>
</evidence>
<keyword evidence="5 12" id="KW-0812">Transmembrane</keyword>
<evidence type="ECO:0000256" key="4">
    <source>
        <dbReference type="ARBA" id="ARBA00022475"/>
    </source>
</evidence>
<evidence type="ECO:0000256" key="12">
    <source>
        <dbReference type="SAM" id="Phobius"/>
    </source>
</evidence>
<dbReference type="PANTHER" id="PTHR30627">
    <property type="entry name" value="PEPTIDOGLYCAN D,D-TRANSPEPTIDASE"/>
    <property type="match status" value="1"/>
</dbReference>
<dbReference type="Pfam" id="PF00905">
    <property type="entry name" value="Transpeptidase"/>
    <property type="match status" value="1"/>
</dbReference>
<evidence type="ECO:0000256" key="6">
    <source>
        <dbReference type="ARBA" id="ARBA00022960"/>
    </source>
</evidence>
<evidence type="ECO:0000259" key="14">
    <source>
        <dbReference type="Pfam" id="PF03717"/>
    </source>
</evidence>
<evidence type="ECO:0000256" key="5">
    <source>
        <dbReference type="ARBA" id="ARBA00022692"/>
    </source>
</evidence>
<dbReference type="Gene3D" id="3.90.1310.10">
    <property type="entry name" value="Penicillin-binding protein 2a (Domain 2)"/>
    <property type="match status" value="1"/>
</dbReference>
<proteinExistence type="inferred from homology"/>
<comment type="subcellular location">
    <subcellularLocation>
        <location evidence="2">Cell membrane</location>
    </subcellularLocation>
    <subcellularLocation>
        <location evidence="1">Membrane</location>
        <topology evidence="1">Single-pass membrane protein</topology>
    </subcellularLocation>
</comment>
<evidence type="ECO:0000259" key="13">
    <source>
        <dbReference type="Pfam" id="PF00905"/>
    </source>
</evidence>
<dbReference type="GO" id="GO:0051301">
    <property type="term" value="P:cell division"/>
    <property type="evidence" value="ECO:0007669"/>
    <property type="project" value="UniProtKB-KW"/>
</dbReference>
<protein>
    <submittedName>
        <fullName evidence="15">Cell division protein FtsI</fullName>
    </submittedName>
</protein>
<keyword evidence="10" id="KW-0961">Cell wall biogenesis/degradation</keyword>
<comment type="similarity">
    <text evidence="3">Belongs to the transpeptidase family.</text>
</comment>
<dbReference type="InterPro" id="IPR001460">
    <property type="entry name" value="PCN-bd_Tpept"/>
</dbReference>
<keyword evidence="9 12" id="KW-0472">Membrane</keyword>
<keyword evidence="4" id="KW-1003">Cell membrane</keyword>
<dbReference type="Pfam" id="PF03717">
    <property type="entry name" value="PBP_dimer"/>
    <property type="match status" value="1"/>
</dbReference>
<evidence type="ECO:0000256" key="1">
    <source>
        <dbReference type="ARBA" id="ARBA00004167"/>
    </source>
</evidence>
<feature type="domain" description="Penicillin-binding protein transpeptidase" evidence="13">
    <location>
        <begin position="332"/>
        <end position="666"/>
    </location>
</feature>
<organism evidence="15 16">
    <name type="scientific">Paenibacillus helianthi</name>
    <dbReference type="NCBI Taxonomy" id="1349432"/>
    <lineage>
        <taxon>Bacteria</taxon>
        <taxon>Bacillati</taxon>
        <taxon>Bacillota</taxon>
        <taxon>Bacilli</taxon>
        <taxon>Bacillales</taxon>
        <taxon>Paenibacillaceae</taxon>
        <taxon>Paenibacillus</taxon>
    </lineage>
</organism>
<evidence type="ECO:0000256" key="8">
    <source>
        <dbReference type="ARBA" id="ARBA00022989"/>
    </source>
</evidence>
<dbReference type="EMBL" id="LVWI01000047">
    <property type="protein sequence ID" value="OKP85185.1"/>
    <property type="molecule type" value="Genomic_DNA"/>
</dbReference>
<gene>
    <name evidence="15" type="ORF">A3844_17130</name>
</gene>
<dbReference type="PANTHER" id="PTHR30627:SF2">
    <property type="entry name" value="PEPTIDOGLYCAN D,D-TRANSPEPTIDASE MRDA"/>
    <property type="match status" value="1"/>
</dbReference>
<evidence type="ECO:0000256" key="11">
    <source>
        <dbReference type="SAM" id="MobiDB-lite"/>
    </source>
</evidence>
<dbReference type="SUPFAM" id="SSF56601">
    <property type="entry name" value="beta-lactamase/transpeptidase-like"/>
    <property type="match status" value="1"/>
</dbReference>
<comment type="caution">
    <text evidence="15">The sequence shown here is derived from an EMBL/GenBank/DDBJ whole genome shotgun (WGS) entry which is preliminary data.</text>
</comment>
<dbReference type="Proteomes" id="UP000186058">
    <property type="component" value="Unassembled WGS sequence"/>
</dbReference>
<keyword evidence="15" id="KW-0132">Cell division</keyword>
<dbReference type="InterPro" id="IPR050515">
    <property type="entry name" value="Beta-lactam/transpept"/>
</dbReference>
<sequence length="706" mass="77444">MSVFRKQASSQDEKDSKSSLGLRLNVFFFSTFIIFCVIIIRLAVVQFVEGPTLTEVETSRDTKNVPLAAIRGSIRASGGEEIAYSTSVQSLYITLTKEYTAKSTDKETKITSFTPEARANAYALANKLVESFNKYGDPKGEKLTVNDVINSLDLNFKKYSGFMARRIKAGLTSEEVAYFMEHKAEFPGLEVVEESNRHYDKDKVAVQTVGYIKPFKSSSSLDIYKNIQNAMKLLDADPGLTYKDDEFVGFDGLELQYQRELRGKNGYQVISVNPQNMAEKVEKVVPPVKGNDLWTTINKNIQLKTQKAITEQISWLHSHAVQGKTHPNAITGYAVAMEVDTGNIVAMASMPDYDTNVWTSGSLPTDVWNRIIDNYQNGTINPISSGVSGNGLRSVLLMGSTIKPLSVLIGLNEGLFSTSSIYTDTGSTSFGKEGHETKVRNASGHVYGPMDPAKAITKSSNVFMVDMVGKKLYDKYGSKGIEVWDKYMKEFGLGVSTQSGLPREFLGQINYSDTKAAGSAQAALVYASFGQQGSYTTLQLAQYASTLANEGIRIKPQLVSKITDSNGKVVKTFGREELDKVTTFDDSFWREIKKGMSSEVTAFNDFPYDFARKTGTSQQQAKGELRDNGVFIAFAPRDKPKLAVAVVIPEGGFGSNSAAPVARKIFDAYDWEYGLDGVPKKSLKTQDTTAGGVPNTSGENTPATNN</sequence>
<dbReference type="Gene3D" id="3.40.710.10">
    <property type="entry name" value="DD-peptidase/beta-lactamase superfamily"/>
    <property type="match status" value="1"/>
</dbReference>
<evidence type="ECO:0000313" key="15">
    <source>
        <dbReference type="EMBL" id="OKP85185.1"/>
    </source>
</evidence>
<accession>A0ABX3ENC4</accession>
<evidence type="ECO:0000256" key="10">
    <source>
        <dbReference type="ARBA" id="ARBA00023316"/>
    </source>
</evidence>
<dbReference type="InterPro" id="IPR036138">
    <property type="entry name" value="PBP_dimer_sf"/>
</dbReference>
<evidence type="ECO:0000256" key="2">
    <source>
        <dbReference type="ARBA" id="ARBA00004236"/>
    </source>
</evidence>
<feature type="domain" description="Penicillin-binding protein dimerisation" evidence="14">
    <location>
        <begin position="68"/>
        <end position="277"/>
    </location>
</feature>
<feature type="region of interest" description="Disordered" evidence="11">
    <location>
        <begin position="680"/>
        <end position="706"/>
    </location>
</feature>
<dbReference type="RefSeq" id="WP_074108061.1">
    <property type="nucleotide sequence ID" value="NZ_LVWI01000047.1"/>
</dbReference>
<reference evidence="15 16" key="1">
    <citation type="submission" date="2016-03" db="EMBL/GenBank/DDBJ databases">
        <authorList>
            <person name="Sant'Anna F.H."/>
            <person name="Ambrosini A."/>
            <person name="Souza R."/>
            <person name="Bach E."/>
            <person name="Fernandes G."/>
            <person name="Balsanelli E."/>
            <person name="Baura V.A."/>
            <person name="Souza E.M."/>
            <person name="Passaglia L."/>
        </authorList>
    </citation>
    <scope>NUCLEOTIDE SEQUENCE [LARGE SCALE GENOMIC DNA]</scope>
    <source>
        <strain evidence="15 16">P26E</strain>
    </source>
</reference>
<feature type="compositionally biased region" description="Polar residues" evidence="11">
    <location>
        <begin position="685"/>
        <end position="706"/>
    </location>
</feature>
<dbReference type="SUPFAM" id="SSF56519">
    <property type="entry name" value="Penicillin binding protein dimerisation domain"/>
    <property type="match status" value="1"/>
</dbReference>
<dbReference type="InterPro" id="IPR012338">
    <property type="entry name" value="Beta-lactam/transpept-like"/>
</dbReference>
<keyword evidence="15" id="KW-0131">Cell cycle</keyword>
<feature type="transmembrane region" description="Helical" evidence="12">
    <location>
        <begin position="20"/>
        <end position="44"/>
    </location>
</feature>
<dbReference type="InterPro" id="IPR005311">
    <property type="entry name" value="PBP_dimer"/>
</dbReference>
<name>A0ABX3ENC4_9BACL</name>